<evidence type="ECO:0000259" key="4">
    <source>
        <dbReference type="Pfam" id="PF00931"/>
    </source>
</evidence>
<dbReference type="Gene3D" id="3.40.50.300">
    <property type="entry name" value="P-loop containing nucleotide triphosphate hydrolases"/>
    <property type="match status" value="1"/>
</dbReference>
<name>A0A5K1H9Q2_9MAGN</name>
<keyword evidence="1" id="KW-0677">Repeat</keyword>
<accession>A0A5K1H9Q2</accession>
<feature type="region of interest" description="Disordered" evidence="3">
    <location>
        <begin position="1"/>
        <end position="24"/>
    </location>
</feature>
<dbReference type="InterPro" id="IPR002182">
    <property type="entry name" value="NB-ARC"/>
</dbReference>
<dbReference type="SUPFAM" id="SSF52540">
    <property type="entry name" value="P-loop containing nucleoside triphosphate hydrolases"/>
    <property type="match status" value="1"/>
</dbReference>
<dbReference type="GO" id="GO:0043531">
    <property type="term" value="F:ADP binding"/>
    <property type="evidence" value="ECO:0007669"/>
    <property type="project" value="InterPro"/>
</dbReference>
<keyword evidence="2" id="KW-0611">Plant defense</keyword>
<dbReference type="Gene3D" id="1.10.10.10">
    <property type="entry name" value="Winged helix-like DNA-binding domain superfamily/Winged helix DNA-binding domain"/>
    <property type="match status" value="1"/>
</dbReference>
<feature type="domain" description="NB-ARC" evidence="4">
    <location>
        <begin position="62"/>
        <end position="214"/>
    </location>
</feature>
<evidence type="ECO:0000259" key="5">
    <source>
        <dbReference type="Pfam" id="PF23559"/>
    </source>
</evidence>
<dbReference type="FunFam" id="1.10.10.10:FF:000322">
    <property type="entry name" value="Probable disease resistance protein At1g63360"/>
    <property type="match status" value="1"/>
</dbReference>
<dbReference type="GO" id="GO:0098542">
    <property type="term" value="P:defense response to other organism"/>
    <property type="evidence" value="ECO:0007669"/>
    <property type="project" value="TreeGrafter"/>
</dbReference>
<dbReference type="Pfam" id="PF23559">
    <property type="entry name" value="WHD_DRP"/>
    <property type="match status" value="1"/>
</dbReference>
<dbReference type="Gene3D" id="1.10.8.430">
    <property type="entry name" value="Helical domain of apoptotic protease-activating factors"/>
    <property type="match status" value="1"/>
</dbReference>
<evidence type="ECO:0000256" key="1">
    <source>
        <dbReference type="ARBA" id="ARBA00022737"/>
    </source>
</evidence>
<evidence type="ECO:0000256" key="2">
    <source>
        <dbReference type="ARBA" id="ARBA00022821"/>
    </source>
</evidence>
<dbReference type="InterPro" id="IPR058922">
    <property type="entry name" value="WHD_DRP"/>
</dbReference>
<dbReference type="AlphaFoldDB" id="A0A5K1H9Q2"/>
<dbReference type="PANTHER" id="PTHR23155:SF1211">
    <property type="entry name" value="OS09G0313500 PROTEIN"/>
    <property type="match status" value="1"/>
</dbReference>
<protein>
    <submittedName>
        <fullName evidence="6">Uncharacterized protein</fullName>
    </submittedName>
</protein>
<gene>
    <name evidence="6" type="ORF">NYM_LOCUS28850</name>
</gene>
<dbReference type="InterPro" id="IPR036388">
    <property type="entry name" value="WH-like_DNA-bd_sf"/>
</dbReference>
<dbReference type="EMBL" id="LR721791">
    <property type="protein sequence ID" value="VVW83777.1"/>
    <property type="molecule type" value="Genomic_DNA"/>
</dbReference>
<evidence type="ECO:0000256" key="3">
    <source>
        <dbReference type="SAM" id="MobiDB-lite"/>
    </source>
</evidence>
<proteinExistence type="predicted"/>
<dbReference type="Pfam" id="PF00931">
    <property type="entry name" value="NB-ARC"/>
    <property type="match status" value="1"/>
</dbReference>
<reference evidence="6" key="1">
    <citation type="submission" date="2019-09" db="EMBL/GenBank/DDBJ databases">
        <authorList>
            <person name="Zhang L."/>
        </authorList>
    </citation>
    <scope>NUCLEOTIDE SEQUENCE</scope>
</reference>
<dbReference type="PANTHER" id="PTHR23155">
    <property type="entry name" value="DISEASE RESISTANCE PROTEIN RP"/>
    <property type="match status" value="1"/>
</dbReference>
<feature type="domain" description="Disease resistance protein winged helix" evidence="5">
    <location>
        <begin position="309"/>
        <end position="374"/>
    </location>
</feature>
<evidence type="ECO:0000313" key="6">
    <source>
        <dbReference type="EMBL" id="VVW83777.1"/>
    </source>
</evidence>
<dbReference type="InterPro" id="IPR042197">
    <property type="entry name" value="Apaf_helical"/>
</dbReference>
<sequence length="409" mass="46135">MDLHNTTPKVKSEVPIGGEHDNSREITHLIGTAQPPTGRADDKEKVKELLFDGFNESSALGKDGVSIVSIVGQGGIGKTTLAKMVFNEVKEQFGNRRWWVCVSEKPNRMGLMKKICKESVRELKGNTSLCDLCTRLQSKLSKRKFLLILDDLCELDGWWGDLAAILLGGAKESKILITNRKVEVSQAIGAKIHKLPQMSFDESWSLFLCVAKKQEHELESHHLKRIGEKIVAKCDGLPLVVQMVGSLMGTKMKTKDDWETDEKSQIWEWKMPSSTSSSSEICGSVLPGLMLSYDDLAHYLKICFVYCCIYPKDHEIKMDRLVMQWMAHGLIDQKKAIDVEVTANQWISDLINRFMIEETEYKDLKLHDILHDLALYIGGKEYSHASATEHTHHLSLLGVDNAEVQKRNA</sequence>
<organism evidence="6">
    <name type="scientific">Nymphaea colorata</name>
    <name type="common">pocket water lily</name>
    <dbReference type="NCBI Taxonomy" id="210225"/>
    <lineage>
        <taxon>Eukaryota</taxon>
        <taxon>Viridiplantae</taxon>
        <taxon>Streptophyta</taxon>
        <taxon>Embryophyta</taxon>
        <taxon>Tracheophyta</taxon>
        <taxon>Spermatophyta</taxon>
        <taxon>Magnoliopsida</taxon>
        <taxon>Nymphaeales</taxon>
        <taxon>Nymphaeaceae</taxon>
        <taxon>Nymphaea</taxon>
    </lineage>
</organism>
<dbReference type="InterPro" id="IPR044974">
    <property type="entry name" value="Disease_R_plants"/>
</dbReference>
<dbReference type="PRINTS" id="PR00364">
    <property type="entry name" value="DISEASERSIST"/>
</dbReference>
<dbReference type="InterPro" id="IPR027417">
    <property type="entry name" value="P-loop_NTPase"/>
</dbReference>